<dbReference type="GO" id="GO:0003676">
    <property type="term" value="F:nucleic acid binding"/>
    <property type="evidence" value="ECO:0007669"/>
    <property type="project" value="InterPro"/>
</dbReference>
<dbReference type="EMBL" id="BQKI01000018">
    <property type="protein sequence ID" value="GJN10662.1"/>
    <property type="molecule type" value="Genomic_DNA"/>
</dbReference>
<evidence type="ECO:0000313" key="13">
    <source>
        <dbReference type="Proteomes" id="UP001054889"/>
    </source>
</evidence>
<dbReference type="PANTHER" id="PTHR24282:SF36">
    <property type="entry name" value="CYTOCHROME P450 714A1-RELATED"/>
    <property type="match status" value="1"/>
</dbReference>
<dbReference type="InterPro" id="IPR001128">
    <property type="entry name" value="Cyt_P450"/>
</dbReference>
<dbReference type="GO" id="GO:0004523">
    <property type="term" value="F:RNA-DNA hybrid ribonuclease activity"/>
    <property type="evidence" value="ECO:0007669"/>
    <property type="project" value="InterPro"/>
</dbReference>
<dbReference type="InterPro" id="IPR044730">
    <property type="entry name" value="RNase_H-like_dom_plant"/>
</dbReference>
<proteinExistence type="inferred from homology"/>
<reference evidence="12" key="1">
    <citation type="journal article" date="2018" name="DNA Res.">
        <title>Multiple hybrid de novo genome assembly of finger millet, an orphan allotetraploid crop.</title>
        <authorList>
            <person name="Hatakeyama M."/>
            <person name="Aluri S."/>
            <person name="Balachadran M.T."/>
            <person name="Sivarajan S.R."/>
            <person name="Patrignani A."/>
            <person name="Gruter S."/>
            <person name="Poveda L."/>
            <person name="Shimizu-Inatsugi R."/>
            <person name="Baeten J."/>
            <person name="Francoijs K.J."/>
            <person name="Nataraja K.N."/>
            <person name="Reddy Y.A.N."/>
            <person name="Phadnis S."/>
            <person name="Ravikumar R.L."/>
            <person name="Schlapbach R."/>
            <person name="Sreeman S.M."/>
            <person name="Shimizu K.K."/>
        </authorList>
    </citation>
    <scope>NUCLEOTIDE SEQUENCE</scope>
</reference>
<keyword evidence="10" id="KW-0472">Membrane</keyword>
<dbReference type="SUPFAM" id="SSF48264">
    <property type="entry name" value="Cytochrome P450"/>
    <property type="match status" value="1"/>
</dbReference>
<keyword evidence="6" id="KW-1133">Transmembrane helix</keyword>
<feature type="domain" description="RNase H type-1" evidence="11">
    <location>
        <begin position="4"/>
        <end position="82"/>
    </location>
</feature>
<evidence type="ECO:0000256" key="1">
    <source>
        <dbReference type="ARBA" id="ARBA00004370"/>
    </source>
</evidence>
<reference evidence="12" key="2">
    <citation type="submission" date="2021-12" db="EMBL/GenBank/DDBJ databases">
        <title>Resequencing data analysis of finger millet.</title>
        <authorList>
            <person name="Hatakeyama M."/>
            <person name="Aluri S."/>
            <person name="Balachadran M.T."/>
            <person name="Sivarajan S.R."/>
            <person name="Poveda L."/>
            <person name="Shimizu-Inatsugi R."/>
            <person name="Schlapbach R."/>
            <person name="Sreeman S.M."/>
            <person name="Shimizu K.K."/>
        </authorList>
    </citation>
    <scope>NUCLEOTIDE SEQUENCE</scope>
</reference>
<dbReference type="GO" id="GO:0016020">
    <property type="term" value="C:membrane"/>
    <property type="evidence" value="ECO:0007669"/>
    <property type="project" value="UniProtKB-SubCell"/>
</dbReference>
<dbReference type="Gene3D" id="3.40.50.1000">
    <property type="entry name" value="HAD superfamily/HAD-like"/>
    <property type="match status" value="1"/>
</dbReference>
<keyword evidence="3" id="KW-0349">Heme</keyword>
<dbReference type="Gene3D" id="1.10.630.10">
    <property type="entry name" value="Cytochrome P450"/>
    <property type="match status" value="1"/>
</dbReference>
<keyword evidence="8" id="KW-0408">Iron</keyword>
<dbReference type="GO" id="GO:0016705">
    <property type="term" value="F:oxidoreductase activity, acting on paired donors, with incorporation or reduction of molecular oxygen"/>
    <property type="evidence" value="ECO:0007669"/>
    <property type="project" value="InterPro"/>
</dbReference>
<dbReference type="InterPro" id="IPR012337">
    <property type="entry name" value="RNaseH-like_sf"/>
</dbReference>
<evidence type="ECO:0000256" key="3">
    <source>
        <dbReference type="ARBA" id="ARBA00022617"/>
    </source>
</evidence>
<evidence type="ECO:0000256" key="5">
    <source>
        <dbReference type="ARBA" id="ARBA00022723"/>
    </source>
</evidence>
<gene>
    <name evidence="12" type="primary">ga28775</name>
    <name evidence="12" type="ORF">PR202_ga28775</name>
</gene>
<organism evidence="12 13">
    <name type="scientific">Eleusine coracana subsp. coracana</name>
    <dbReference type="NCBI Taxonomy" id="191504"/>
    <lineage>
        <taxon>Eukaryota</taxon>
        <taxon>Viridiplantae</taxon>
        <taxon>Streptophyta</taxon>
        <taxon>Embryophyta</taxon>
        <taxon>Tracheophyta</taxon>
        <taxon>Spermatophyta</taxon>
        <taxon>Magnoliopsida</taxon>
        <taxon>Liliopsida</taxon>
        <taxon>Poales</taxon>
        <taxon>Poaceae</taxon>
        <taxon>PACMAD clade</taxon>
        <taxon>Chloridoideae</taxon>
        <taxon>Cynodonteae</taxon>
        <taxon>Eleusininae</taxon>
        <taxon>Eleusine</taxon>
    </lineage>
</organism>
<keyword evidence="9" id="KW-0503">Monooxygenase</keyword>
<evidence type="ECO:0000256" key="4">
    <source>
        <dbReference type="ARBA" id="ARBA00022692"/>
    </source>
</evidence>
<evidence type="ECO:0000256" key="6">
    <source>
        <dbReference type="ARBA" id="ARBA00022989"/>
    </source>
</evidence>
<dbReference type="SUPFAM" id="SSF53098">
    <property type="entry name" value="Ribonuclease H-like"/>
    <property type="match status" value="1"/>
</dbReference>
<dbReference type="InterPro" id="IPR036396">
    <property type="entry name" value="Cyt_P450_sf"/>
</dbReference>
<dbReference type="Pfam" id="PF00067">
    <property type="entry name" value="p450"/>
    <property type="match status" value="1"/>
</dbReference>
<evidence type="ECO:0000313" key="12">
    <source>
        <dbReference type="EMBL" id="GJN10662.1"/>
    </source>
</evidence>
<evidence type="ECO:0000256" key="8">
    <source>
        <dbReference type="ARBA" id="ARBA00023004"/>
    </source>
</evidence>
<evidence type="ECO:0000256" key="2">
    <source>
        <dbReference type="ARBA" id="ARBA00010617"/>
    </source>
</evidence>
<evidence type="ECO:0000256" key="7">
    <source>
        <dbReference type="ARBA" id="ARBA00023002"/>
    </source>
</evidence>
<keyword evidence="7" id="KW-0560">Oxidoreductase</keyword>
<keyword evidence="4" id="KW-0812">Transmembrane</keyword>
<keyword evidence="5" id="KW-0479">Metal-binding</keyword>
<dbReference type="CDD" id="cd06222">
    <property type="entry name" value="RNase_H_like"/>
    <property type="match status" value="1"/>
</dbReference>
<dbReference type="Pfam" id="PF13456">
    <property type="entry name" value="RVT_3"/>
    <property type="match status" value="1"/>
</dbReference>
<dbReference type="GO" id="GO:0004497">
    <property type="term" value="F:monooxygenase activity"/>
    <property type="evidence" value="ECO:0007669"/>
    <property type="project" value="UniProtKB-KW"/>
</dbReference>
<keyword evidence="13" id="KW-1185">Reference proteome</keyword>
<dbReference type="InterPro" id="IPR023214">
    <property type="entry name" value="HAD_sf"/>
</dbReference>
<evidence type="ECO:0000256" key="10">
    <source>
        <dbReference type="ARBA" id="ARBA00023136"/>
    </source>
</evidence>
<sequence>MKINVDAALTKGNDIGTAAAVVRDGSGLFLGASVVVSQGITDPEPIEVLACREGLALAADLGFRKIRIASDCLSLVKNIQGDGMGAYGQIVKEIKRGESAVSFKSWVRRRLVEEERYRIRGNVGDQWSDLQGHFAGDRVFKLPNPMYFLSHSRIAVRNEEDGGGGGDAVLGCGVHHGAVPVLCPLAGAGEAPRRAQEPGNPRPEPSFPYGNLAEMMRQQSSAAQAAIISKTTAAAGDGDDHQRRGIVHDYRPAVFPFYDKWRNQYGPVFSYSIGNMVFLHASRCDVVRDLSLCVSASELGKSSYMKATHRPLFGDGILKSSGATWARQRKLLAPEFFPDKVRAMVGLMVASATSLLVNSWQHRLDDATASNNNNGGVVELKVDDDIRAYSADVISRTCFGSSSVMNNSKGERIFAVIRELQKAVAKPNLLAEMTGLSFLPTRRATGPPGGSTGWCAS</sequence>
<dbReference type="Proteomes" id="UP001054889">
    <property type="component" value="Unassembled WGS sequence"/>
</dbReference>
<dbReference type="AlphaFoldDB" id="A0AAV5DKL8"/>
<dbReference type="InterPro" id="IPR050665">
    <property type="entry name" value="Cytochrome_P450_Monooxygen"/>
</dbReference>
<dbReference type="GO" id="GO:0005506">
    <property type="term" value="F:iron ion binding"/>
    <property type="evidence" value="ECO:0007669"/>
    <property type="project" value="InterPro"/>
</dbReference>
<protein>
    <recommendedName>
        <fullName evidence="11">RNase H type-1 domain-containing protein</fullName>
    </recommendedName>
</protein>
<accession>A0AAV5DKL8</accession>
<comment type="similarity">
    <text evidence="2">Belongs to the cytochrome P450 family.</text>
</comment>
<dbReference type="Pfam" id="PF03767">
    <property type="entry name" value="Acid_phosphat_B"/>
    <property type="match status" value="1"/>
</dbReference>
<comment type="subcellular location">
    <subcellularLocation>
        <location evidence="1">Membrane</location>
    </subcellularLocation>
</comment>
<dbReference type="GO" id="GO:0020037">
    <property type="term" value="F:heme binding"/>
    <property type="evidence" value="ECO:0007669"/>
    <property type="project" value="InterPro"/>
</dbReference>
<evidence type="ECO:0000256" key="9">
    <source>
        <dbReference type="ARBA" id="ARBA00023033"/>
    </source>
</evidence>
<dbReference type="GO" id="GO:0006629">
    <property type="term" value="P:lipid metabolic process"/>
    <property type="evidence" value="ECO:0007669"/>
    <property type="project" value="UniProtKB-ARBA"/>
</dbReference>
<dbReference type="InterPro" id="IPR002156">
    <property type="entry name" value="RNaseH_domain"/>
</dbReference>
<dbReference type="InterPro" id="IPR005519">
    <property type="entry name" value="Acid_phosphat_B-like"/>
</dbReference>
<dbReference type="PANTHER" id="PTHR24282">
    <property type="entry name" value="CYTOCHROME P450 FAMILY MEMBER"/>
    <property type="match status" value="1"/>
</dbReference>
<evidence type="ECO:0000259" key="11">
    <source>
        <dbReference type="Pfam" id="PF13456"/>
    </source>
</evidence>
<comment type="caution">
    <text evidence="12">The sequence shown here is derived from an EMBL/GenBank/DDBJ whole genome shotgun (WGS) entry which is preliminary data.</text>
</comment>
<name>A0AAV5DKL8_ELECO</name>